<feature type="binding site" description="axial binding residue" evidence="13">
    <location>
        <position position="453"/>
    </location>
    <ligand>
        <name>heme</name>
        <dbReference type="ChEBI" id="CHEBI:30413"/>
    </ligand>
    <ligandPart>
        <name>Fe</name>
        <dbReference type="ChEBI" id="CHEBI:18248"/>
    </ligandPart>
</feature>
<name>A0A8K0GB42_IGNLU</name>
<evidence type="ECO:0000256" key="5">
    <source>
        <dbReference type="ARBA" id="ARBA00022617"/>
    </source>
</evidence>
<comment type="cofactor">
    <cofactor evidence="1 13">
        <name>heme</name>
        <dbReference type="ChEBI" id="CHEBI:30413"/>
    </cofactor>
</comment>
<proteinExistence type="inferred from homology"/>
<dbReference type="CDD" id="cd11056">
    <property type="entry name" value="CYP6-like"/>
    <property type="match status" value="1"/>
</dbReference>
<dbReference type="PANTHER" id="PTHR24292:SF100">
    <property type="entry name" value="CYTOCHROME P450 6A16, ISOFORM B-RELATED"/>
    <property type="match status" value="1"/>
</dbReference>
<dbReference type="Proteomes" id="UP000801492">
    <property type="component" value="Unassembled WGS sequence"/>
</dbReference>
<dbReference type="AlphaFoldDB" id="A0A8K0GB42"/>
<keyword evidence="9 14" id="KW-0560">Oxidoreductase</keyword>
<evidence type="ECO:0000256" key="4">
    <source>
        <dbReference type="ARBA" id="ARBA00010617"/>
    </source>
</evidence>
<comment type="subcellular location">
    <subcellularLocation>
        <location evidence="3">Endoplasmic reticulum membrane</location>
        <topology evidence="3">Peripheral membrane protein</topology>
    </subcellularLocation>
    <subcellularLocation>
        <location evidence="2">Microsome membrane</location>
        <topology evidence="2">Peripheral membrane protein</topology>
    </subcellularLocation>
</comment>
<dbReference type="GO" id="GO:0016705">
    <property type="term" value="F:oxidoreductase activity, acting on paired donors, with incorporation or reduction of molecular oxygen"/>
    <property type="evidence" value="ECO:0007669"/>
    <property type="project" value="InterPro"/>
</dbReference>
<evidence type="ECO:0000256" key="9">
    <source>
        <dbReference type="ARBA" id="ARBA00023002"/>
    </source>
</evidence>
<dbReference type="PRINTS" id="PR00385">
    <property type="entry name" value="P450"/>
</dbReference>
<comment type="caution">
    <text evidence="15">The sequence shown here is derived from an EMBL/GenBank/DDBJ whole genome shotgun (WGS) entry which is preliminary data.</text>
</comment>
<organism evidence="15 16">
    <name type="scientific">Ignelater luminosus</name>
    <name type="common">Cucubano</name>
    <name type="synonym">Pyrophorus luminosus</name>
    <dbReference type="NCBI Taxonomy" id="2038154"/>
    <lineage>
        <taxon>Eukaryota</taxon>
        <taxon>Metazoa</taxon>
        <taxon>Ecdysozoa</taxon>
        <taxon>Arthropoda</taxon>
        <taxon>Hexapoda</taxon>
        <taxon>Insecta</taxon>
        <taxon>Pterygota</taxon>
        <taxon>Neoptera</taxon>
        <taxon>Endopterygota</taxon>
        <taxon>Coleoptera</taxon>
        <taxon>Polyphaga</taxon>
        <taxon>Elateriformia</taxon>
        <taxon>Elateroidea</taxon>
        <taxon>Elateridae</taxon>
        <taxon>Agrypninae</taxon>
        <taxon>Pyrophorini</taxon>
        <taxon>Ignelater</taxon>
    </lineage>
</organism>
<dbReference type="GO" id="GO:0005506">
    <property type="term" value="F:iron ion binding"/>
    <property type="evidence" value="ECO:0007669"/>
    <property type="project" value="InterPro"/>
</dbReference>
<evidence type="ECO:0000256" key="11">
    <source>
        <dbReference type="ARBA" id="ARBA00023033"/>
    </source>
</evidence>
<dbReference type="GO" id="GO:0020037">
    <property type="term" value="F:heme binding"/>
    <property type="evidence" value="ECO:0007669"/>
    <property type="project" value="InterPro"/>
</dbReference>
<keyword evidence="5 13" id="KW-0349">Heme</keyword>
<comment type="similarity">
    <text evidence="4 14">Belongs to the cytochrome P450 family.</text>
</comment>
<keyword evidence="11 14" id="KW-0503">Monooxygenase</keyword>
<dbReference type="InterPro" id="IPR036396">
    <property type="entry name" value="Cyt_P450_sf"/>
</dbReference>
<dbReference type="OrthoDB" id="2789670at2759"/>
<evidence type="ECO:0000256" key="14">
    <source>
        <dbReference type="RuleBase" id="RU000461"/>
    </source>
</evidence>
<evidence type="ECO:0000256" key="7">
    <source>
        <dbReference type="ARBA" id="ARBA00022824"/>
    </source>
</evidence>
<evidence type="ECO:0000256" key="10">
    <source>
        <dbReference type="ARBA" id="ARBA00023004"/>
    </source>
</evidence>
<dbReference type="PRINTS" id="PR00463">
    <property type="entry name" value="EP450I"/>
</dbReference>
<dbReference type="GO" id="GO:0005789">
    <property type="term" value="C:endoplasmic reticulum membrane"/>
    <property type="evidence" value="ECO:0007669"/>
    <property type="project" value="UniProtKB-SubCell"/>
</dbReference>
<dbReference type="SUPFAM" id="SSF48264">
    <property type="entry name" value="Cytochrome P450"/>
    <property type="match status" value="1"/>
</dbReference>
<dbReference type="EMBL" id="VTPC01003643">
    <property type="protein sequence ID" value="KAF2898215.1"/>
    <property type="molecule type" value="Genomic_DNA"/>
</dbReference>
<evidence type="ECO:0000256" key="6">
    <source>
        <dbReference type="ARBA" id="ARBA00022723"/>
    </source>
</evidence>
<keyword evidence="12" id="KW-0472">Membrane</keyword>
<keyword evidence="16" id="KW-1185">Reference proteome</keyword>
<evidence type="ECO:0000256" key="8">
    <source>
        <dbReference type="ARBA" id="ARBA00022848"/>
    </source>
</evidence>
<dbReference type="InterPro" id="IPR050476">
    <property type="entry name" value="Insect_CytP450_Detox"/>
</dbReference>
<dbReference type="InterPro" id="IPR002401">
    <property type="entry name" value="Cyt_P450_E_grp-I"/>
</dbReference>
<dbReference type="Gene3D" id="1.10.630.10">
    <property type="entry name" value="Cytochrome P450"/>
    <property type="match status" value="1"/>
</dbReference>
<accession>A0A8K0GB42</accession>
<dbReference type="InterPro" id="IPR001128">
    <property type="entry name" value="Cyt_P450"/>
</dbReference>
<gene>
    <name evidence="15" type="ORF">ILUMI_07962</name>
</gene>
<evidence type="ECO:0000256" key="12">
    <source>
        <dbReference type="ARBA" id="ARBA00023136"/>
    </source>
</evidence>
<evidence type="ECO:0000256" key="13">
    <source>
        <dbReference type="PIRSR" id="PIRSR602401-1"/>
    </source>
</evidence>
<keyword evidence="8" id="KW-0492">Microsome</keyword>
<keyword evidence="7" id="KW-0256">Endoplasmic reticulum</keyword>
<dbReference type="Pfam" id="PF00067">
    <property type="entry name" value="p450"/>
    <property type="match status" value="1"/>
</dbReference>
<dbReference type="PANTHER" id="PTHR24292">
    <property type="entry name" value="CYTOCHROME P450"/>
    <property type="match status" value="1"/>
</dbReference>
<evidence type="ECO:0000256" key="3">
    <source>
        <dbReference type="ARBA" id="ARBA00004406"/>
    </source>
</evidence>
<keyword evidence="6 13" id="KW-0479">Metal-binding</keyword>
<dbReference type="PROSITE" id="PS00086">
    <property type="entry name" value="CYTOCHROME_P450"/>
    <property type="match status" value="1"/>
</dbReference>
<evidence type="ECO:0008006" key="17">
    <source>
        <dbReference type="Google" id="ProtNLM"/>
    </source>
</evidence>
<protein>
    <recommendedName>
        <fullName evidence="17">Cytochrome P450</fullName>
    </recommendedName>
</protein>
<evidence type="ECO:0000313" key="15">
    <source>
        <dbReference type="EMBL" id="KAF2898215.1"/>
    </source>
</evidence>
<dbReference type="InterPro" id="IPR017972">
    <property type="entry name" value="Cyt_P450_CS"/>
</dbReference>
<dbReference type="GO" id="GO:0004497">
    <property type="term" value="F:monooxygenase activity"/>
    <property type="evidence" value="ECO:0007669"/>
    <property type="project" value="UniProtKB-KW"/>
</dbReference>
<keyword evidence="10 13" id="KW-0408">Iron</keyword>
<reference evidence="15" key="1">
    <citation type="submission" date="2019-08" db="EMBL/GenBank/DDBJ databases">
        <title>The genome of the North American firefly Photinus pyralis.</title>
        <authorList>
            <consortium name="Photinus pyralis genome working group"/>
            <person name="Fallon T.R."/>
            <person name="Sander Lower S.E."/>
            <person name="Weng J.-K."/>
        </authorList>
    </citation>
    <scope>NUCLEOTIDE SEQUENCE</scope>
    <source>
        <strain evidence="15">TRF0915ILg1</strain>
        <tissue evidence="15">Whole body</tissue>
    </source>
</reference>
<dbReference type="FunFam" id="1.10.630.10:FF:000042">
    <property type="entry name" value="Cytochrome P450"/>
    <property type="match status" value="1"/>
</dbReference>
<evidence type="ECO:0000256" key="2">
    <source>
        <dbReference type="ARBA" id="ARBA00004174"/>
    </source>
</evidence>
<evidence type="ECO:0000256" key="1">
    <source>
        <dbReference type="ARBA" id="ARBA00001971"/>
    </source>
</evidence>
<sequence>MNVIFEVIAVIITVLIGAVTYAKWAFTYWKRRGVPYIEPTFPFGNLENLFTAKEYLGVRYTSMQQYQEFKSKGHKHGGIYTFTCPLYMPTDPEYVRNVFSKDFQYFNDHGTYYNERDDPLSANLFNLSGQRWKTLRTKLAPTFTPGKIKLMFDTLLACTNQLVQYVNECSQRNEAIDMKDALECFTIDVIGSCAFGLECNSFKNPNSEFRVHGKRIFAATKQDCLKNLIAYSNNDLGRFLHITTVNSKVAKFFLNVVKDTVKFREETNFVRKDFMQILIDLNNNNVDKENGKDEKKTFTIEEIAAQVFIFFMAGYETSSTTMSFCLFELAMNPDIQGKLREEVLTTLQNHDQQITYDSLMEMKYMNQVIDEALRKYPPAFIIPRICVEDYQVPDTDVTIEKGTRVIIPALAIHRDPEFYPDPEKFDPERFSDENKRNIKPFTYVPFGEGPRMCIALRFGLMQTKLGLTVLLKNFKFTLNSRTKVPLVLNPYNIILQAKDGLWMNAEKL</sequence>
<evidence type="ECO:0000313" key="16">
    <source>
        <dbReference type="Proteomes" id="UP000801492"/>
    </source>
</evidence>